<dbReference type="InterPro" id="IPR000086">
    <property type="entry name" value="NUDIX_hydrolase_dom"/>
</dbReference>
<feature type="domain" description="Nudix hydrolase" evidence="2">
    <location>
        <begin position="29"/>
        <end position="203"/>
    </location>
</feature>
<dbReference type="CDD" id="cd02883">
    <property type="entry name" value="NUDIX_Hydrolase"/>
    <property type="match status" value="1"/>
</dbReference>
<protein>
    <submittedName>
        <fullName evidence="3">NUDIX domain protein</fullName>
    </submittedName>
</protein>
<evidence type="ECO:0000256" key="1">
    <source>
        <dbReference type="SAM" id="MobiDB-lite"/>
    </source>
</evidence>
<evidence type="ECO:0000313" key="3">
    <source>
        <dbReference type="EMBL" id="OAA38340.1"/>
    </source>
</evidence>
<reference evidence="3 4" key="1">
    <citation type="journal article" date="2016" name="Genome Biol. Evol.">
        <title>Divergent and convergent evolution of fungal pathogenicity.</title>
        <authorList>
            <person name="Shang Y."/>
            <person name="Xiao G."/>
            <person name="Zheng P."/>
            <person name="Cen K."/>
            <person name="Zhan S."/>
            <person name="Wang C."/>
        </authorList>
    </citation>
    <scope>NUCLEOTIDE SEQUENCE [LARGE SCALE GENOMIC DNA]</scope>
    <source>
        <strain evidence="3 4">RCEF 4871</strain>
    </source>
</reference>
<dbReference type="SUPFAM" id="SSF55811">
    <property type="entry name" value="Nudix"/>
    <property type="match status" value="1"/>
</dbReference>
<keyword evidence="4" id="KW-1185">Reference proteome</keyword>
<proteinExistence type="predicted"/>
<dbReference type="AlphaFoldDB" id="A0A166ZXH4"/>
<dbReference type="InterPro" id="IPR015797">
    <property type="entry name" value="NUDIX_hydrolase-like_dom_sf"/>
</dbReference>
<comment type="caution">
    <text evidence="3">The sequence shown here is derived from an EMBL/GenBank/DDBJ whole genome shotgun (WGS) entry which is preliminary data.</text>
</comment>
<dbReference type="OrthoDB" id="276276at2759"/>
<gene>
    <name evidence="3" type="ORF">NOR_06730</name>
</gene>
<feature type="region of interest" description="Disordered" evidence="1">
    <location>
        <begin position="54"/>
        <end position="74"/>
    </location>
</feature>
<dbReference type="OMA" id="YPLKWEP"/>
<dbReference type="Gene3D" id="3.90.79.10">
    <property type="entry name" value="Nucleoside Triphosphate Pyrophosphohydrolase"/>
    <property type="match status" value="1"/>
</dbReference>
<dbReference type="Proteomes" id="UP000243498">
    <property type="component" value="Unassembled WGS sequence"/>
</dbReference>
<dbReference type="Pfam" id="PF00293">
    <property type="entry name" value="NUDIX"/>
    <property type="match status" value="1"/>
</dbReference>
<organism evidence="3 4">
    <name type="scientific">Metarhizium rileyi (strain RCEF 4871)</name>
    <name type="common">Nomuraea rileyi</name>
    <dbReference type="NCBI Taxonomy" id="1649241"/>
    <lineage>
        <taxon>Eukaryota</taxon>
        <taxon>Fungi</taxon>
        <taxon>Dikarya</taxon>
        <taxon>Ascomycota</taxon>
        <taxon>Pezizomycotina</taxon>
        <taxon>Sordariomycetes</taxon>
        <taxon>Hypocreomycetidae</taxon>
        <taxon>Hypocreales</taxon>
        <taxon>Clavicipitaceae</taxon>
        <taxon>Metarhizium</taxon>
    </lineage>
</organism>
<dbReference type="EMBL" id="AZHC01000026">
    <property type="protein sequence ID" value="OAA38340.1"/>
    <property type="molecule type" value="Genomic_DNA"/>
</dbReference>
<evidence type="ECO:0000313" key="4">
    <source>
        <dbReference type="Proteomes" id="UP000243498"/>
    </source>
</evidence>
<name>A0A166ZXH4_METRR</name>
<accession>A0A166ZXH4</accession>
<sequence length="245" mass="27339">MAQPYTVSDRIPGSLEARPSEFLGSKPHLHRLMAAAMVFRTSPHGHAAQTLLLRRAPRDSSPPKWEVPGGSTDEQDATVLDSVRRELHEKTGLHAKTMLYPVGMLDAAAQDLEAESDARNEGDDAQTVAFWERERDEKPGNLLRWGKVTVVVDVHEEEALDDDGSVRLVDTEHDRCAWATREEIYASKFADGEDIGFVSGAAWRIILEGFRLHGEKVERAREREREAKGARMMAKFGGIADKGPW</sequence>
<dbReference type="PROSITE" id="PS51462">
    <property type="entry name" value="NUDIX"/>
    <property type="match status" value="1"/>
</dbReference>
<evidence type="ECO:0000259" key="2">
    <source>
        <dbReference type="PROSITE" id="PS51462"/>
    </source>
</evidence>
<dbReference type="STRING" id="1081105.A0A166ZXH4"/>